<feature type="domain" description="Fibronectin type-III" evidence="1">
    <location>
        <begin position="1"/>
        <end position="76"/>
    </location>
</feature>
<dbReference type="Gene3D" id="2.60.40.10">
    <property type="entry name" value="Immunoglobulins"/>
    <property type="match status" value="2"/>
</dbReference>
<organism evidence="2">
    <name type="scientific">marine metagenome</name>
    <dbReference type="NCBI Taxonomy" id="408172"/>
    <lineage>
        <taxon>unclassified sequences</taxon>
        <taxon>metagenomes</taxon>
        <taxon>ecological metagenomes</taxon>
    </lineage>
</organism>
<dbReference type="EMBL" id="UINC01172629">
    <property type="protein sequence ID" value="SVD77795.1"/>
    <property type="molecule type" value="Genomic_DNA"/>
</dbReference>
<dbReference type="GO" id="GO:0046872">
    <property type="term" value="F:metal ion binding"/>
    <property type="evidence" value="ECO:0007669"/>
    <property type="project" value="InterPro"/>
</dbReference>
<evidence type="ECO:0000259" key="1">
    <source>
        <dbReference type="PROSITE" id="PS50853"/>
    </source>
</evidence>
<dbReference type="CDD" id="cd00063">
    <property type="entry name" value="FN3"/>
    <property type="match status" value="1"/>
</dbReference>
<dbReference type="AlphaFoldDB" id="A0A382Y4M0"/>
<sequence length="266" mass="28825">VVIQWRTDELSDSQVEFGEGILLDQSALSMDDVIEHSLRLTNLEPGTEYRYQVCSTDPNDNPSTCSAEFSFTTLKSADIEPPQLVRGPVATGLSDVAATLRFTSDEFSVSRILYDQSADLEEAVDLWSANPELTHSVTLTRLQPATTYFFSIVLKDAGGNESSLSTGTFTTLKGPDTDPPVLLSGPLAGAITDRSARIELITDEDVSVVVEYQEQGGAGFPLVAEQAERLDAHIIALTNLEPGQKYSYTTTVTDADGNSYQKSTQT</sequence>
<gene>
    <name evidence="2" type="ORF">METZ01_LOCUS430649</name>
</gene>
<feature type="non-terminal residue" evidence="2">
    <location>
        <position position="266"/>
    </location>
</feature>
<name>A0A382Y4M0_9ZZZZ</name>
<dbReference type="Pfam" id="PF16656">
    <property type="entry name" value="Pur_ac_phosph_N"/>
    <property type="match status" value="1"/>
</dbReference>
<dbReference type="InterPro" id="IPR036116">
    <property type="entry name" value="FN3_sf"/>
</dbReference>
<accession>A0A382Y4M0</accession>
<dbReference type="InterPro" id="IPR015914">
    <property type="entry name" value="PAPs_N"/>
</dbReference>
<feature type="non-terminal residue" evidence="2">
    <location>
        <position position="1"/>
    </location>
</feature>
<reference evidence="2" key="1">
    <citation type="submission" date="2018-05" db="EMBL/GenBank/DDBJ databases">
        <authorList>
            <person name="Lanie J.A."/>
            <person name="Ng W.-L."/>
            <person name="Kazmierczak K.M."/>
            <person name="Andrzejewski T.M."/>
            <person name="Davidsen T.M."/>
            <person name="Wayne K.J."/>
            <person name="Tettelin H."/>
            <person name="Glass J.I."/>
            <person name="Rusch D."/>
            <person name="Podicherti R."/>
            <person name="Tsui H.-C.T."/>
            <person name="Winkler M.E."/>
        </authorList>
    </citation>
    <scope>NUCLEOTIDE SEQUENCE</scope>
</reference>
<proteinExistence type="predicted"/>
<feature type="domain" description="Fibronectin type-III" evidence="1">
    <location>
        <begin position="81"/>
        <end position="175"/>
    </location>
</feature>
<evidence type="ECO:0000313" key="2">
    <source>
        <dbReference type="EMBL" id="SVD77795.1"/>
    </source>
</evidence>
<dbReference type="InterPro" id="IPR003961">
    <property type="entry name" value="FN3_dom"/>
</dbReference>
<dbReference type="PROSITE" id="PS50853">
    <property type="entry name" value="FN3"/>
    <property type="match status" value="2"/>
</dbReference>
<dbReference type="SMART" id="SM00060">
    <property type="entry name" value="FN3"/>
    <property type="match status" value="2"/>
</dbReference>
<dbReference type="SUPFAM" id="SSF49265">
    <property type="entry name" value="Fibronectin type III"/>
    <property type="match status" value="1"/>
</dbReference>
<dbReference type="GO" id="GO:0003993">
    <property type="term" value="F:acid phosphatase activity"/>
    <property type="evidence" value="ECO:0007669"/>
    <property type="project" value="InterPro"/>
</dbReference>
<dbReference type="InterPro" id="IPR013783">
    <property type="entry name" value="Ig-like_fold"/>
</dbReference>
<protein>
    <recommendedName>
        <fullName evidence="1">Fibronectin type-III domain-containing protein</fullName>
    </recommendedName>
</protein>